<evidence type="ECO:0008006" key="3">
    <source>
        <dbReference type="Google" id="ProtNLM"/>
    </source>
</evidence>
<dbReference type="EMBL" id="HBIM01010582">
    <property type="protein sequence ID" value="CAE0411511.1"/>
    <property type="molecule type" value="Transcribed_RNA"/>
</dbReference>
<dbReference type="AlphaFoldDB" id="A0A7S3L4L4"/>
<proteinExistence type="predicted"/>
<protein>
    <recommendedName>
        <fullName evidence="3">Carbonic anhydrase</fullName>
    </recommendedName>
</protein>
<name>A0A7S3L4L4_9STRA</name>
<evidence type="ECO:0000313" key="2">
    <source>
        <dbReference type="EMBL" id="CAE0411511.1"/>
    </source>
</evidence>
<feature type="chain" id="PRO_5031287220" description="Carbonic anhydrase" evidence="1">
    <location>
        <begin position="23"/>
        <end position="324"/>
    </location>
</feature>
<keyword evidence="1" id="KW-0732">Signal</keyword>
<gene>
    <name evidence="2" type="ORF">ACOF00016_LOCUS8841</name>
</gene>
<sequence>MKFANTYVFHLFVAIYPALTCADRLGSAQGNTDRLEEKARDPSPKPHFNLIKSQKKLERCHENEIYHTHMSETKNHLLDILQGEKEENPTLLWIGCSLDRYQIVSVCSLLGGKIERMFPDGAVGERAAAISCRSPHMNLGYVQIFGMHQRCNDEAADAVDPRKFDTEADHIRALLPELLEKMGSIPTHVQVGSNLWDLSPGCNNMLGIPESFQKLYVQGMHEMYEAVFEILPPESHISWRSGMPVDTSYSDMAKGRKLENQETLNRLVEQEVHGSLRDMGSFLDHWSVVRKAPTDCCMMKDGRHYVTCSSYAFFNNWLDAIYST</sequence>
<accession>A0A7S3L4L4</accession>
<evidence type="ECO:0000256" key="1">
    <source>
        <dbReference type="SAM" id="SignalP"/>
    </source>
</evidence>
<organism evidence="2">
    <name type="scientific">Amphora coffeiformis</name>
    <dbReference type="NCBI Taxonomy" id="265554"/>
    <lineage>
        <taxon>Eukaryota</taxon>
        <taxon>Sar</taxon>
        <taxon>Stramenopiles</taxon>
        <taxon>Ochrophyta</taxon>
        <taxon>Bacillariophyta</taxon>
        <taxon>Bacillariophyceae</taxon>
        <taxon>Bacillariophycidae</taxon>
        <taxon>Thalassiophysales</taxon>
        <taxon>Catenulaceae</taxon>
        <taxon>Amphora</taxon>
    </lineage>
</organism>
<feature type="signal peptide" evidence="1">
    <location>
        <begin position="1"/>
        <end position="22"/>
    </location>
</feature>
<reference evidence="2" key="1">
    <citation type="submission" date="2021-01" db="EMBL/GenBank/DDBJ databases">
        <authorList>
            <person name="Corre E."/>
            <person name="Pelletier E."/>
            <person name="Niang G."/>
            <person name="Scheremetjew M."/>
            <person name="Finn R."/>
            <person name="Kale V."/>
            <person name="Holt S."/>
            <person name="Cochrane G."/>
            <person name="Meng A."/>
            <person name="Brown T."/>
            <person name="Cohen L."/>
        </authorList>
    </citation>
    <scope>NUCLEOTIDE SEQUENCE</scope>
    <source>
        <strain evidence="2">CCMP127</strain>
    </source>
</reference>